<dbReference type="RefSeq" id="WP_270070288.1">
    <property type="nucleotide sequence ID" value="NZ_JAJAQC010000002.1"/>
</dbReference>
<dbReference type="AlphaFoldDB" id="A0A9X3NRZ6"/>
<evidence type="ECO:0000313" key="2">
    <source>
        <dbReference type="EMBL" id="MDA0563001.1"/>
    </source>
</evidence>
<dbReference type="Proteomes" id="UP001140076">
    <property type="component" value="Unassembled WGS sequence"/>
</dbReference>
<dbReference type="EMBL" id="JAJAQC010000002">
    <property type="protein sequence ID" value="MDA0563001.1"/>
    <property type="molecule type" value="Genomic_DNA"/>
</dbReference>
<comment type="caution">
    <text evidence="2">The sequence shown here is derived from an EMBL/GenBank/DDBJ whole genome shotgun (WGS) entry which is preliminary data.</text>
</comment>
<feature type="region of interest" description="Disordered" evidence="1">
    <location>
        <begin position="193"/>
        <end position="218"/>
    </location>
</feature>
<accession>A0A9X3NRZ6</accession>
<keyword evidence="3" id="KW-1185">Reference proteome</keyword>
<organism evidence="2 3">
    <name type="scientific">Streptomonospora mangrovi</name>
    <dbReference type="NCBI Taxonomy" id="2883123"/>
    <lineage>
        <taxon>Bacteria</taxon>
        <taxon>Bacillati</taxon>
        <taxon>Actinomycetota</taxon>
        <taxon>Actinomycetes</taxon>
        <taxon>Streptosporangiales</taxon>
        <taxon>Nocardiopsidaceae</taxon>
        <taxon>Streptomonospora</taxon>
    </lineage>
</organism>
<protein>
    <recommendedName>
        <fullName evidence="4">Phosphotransacetylase</fullName>
    </recommendedName>
</protein>
<reference evidence="2" key="1">
    <citation type="submission" date="2021-10" db="EMBL/GenBank/DDBJ databases">
        <title>Streptomonospora sp. nov., isolated from mangrove soil.</title>
        <authorList>
            <person name="Chen X."/>
            <person name="Ge X."/>
            <person name="Liu W."/>
        </authorList>
    </citation>
    <scope>NUCLEOTIDE SEQUENCE</scope>
    <source>
        <strain evidence="2">S1-112</strain>
    </source>
</reference>
<evidence type="ECO:0000313" key="3">
    <source>
        <dbReference type="Proteomes" id="UP001140076"/>
    </source>
</evidence>
<evidence type="ECO:0000256" key="1">
    <source>
        <dbReference type="SAM" id="MobiDB-lite"/>
    </source>
</evidence>
<gene>
    <name evidence="2" type="ORF">LG943_01420</name>
</gene>
<evidence type="ECO:0008006" key="4">
    <source>
        <dbReference type="Google" id="ProtNLM"/>
    </source>
</evidence>
<dbReference type="Pfam" id="PF20544">
    <property type="entry name" value="DUF6758"/>
    <property type="match status" value="1"/>
</dbReference>
<name>A0A9X3NRZ6_9ACTN</name>
<proteinExistence type="predicted"/>
<sequence length="218" mass="22303">MKSDPSCPRCGRAVHPPGLWSSAWQCDAHGPVAPLNPMRRPGPAALSLLLDFAQVPVWLPWPLPAGWVVTGFADAGDDRSGGLATAVALSGPAPLGGVGEMALVAEDPGIGLGARLAALDGPDPGAGFGAGPPAAKLRHDGHDIALWKVETGDRAAAYAGEAMASWLWVVFTPADTGVLMAELDAVRDLRDRRDGGAELEPPYGAPSPFLAAALGTEP</sequence>
<dbReference type="InterPro" id="IPR046646">
    <property type="entry name" value="DUF6758"/>
</dbReference>